<evidence type="ECO:0000313" key="10">
    <source>
        <dbReference type="EMBL" id="ORY98634.1"/>
    </source>
</evidence>
<protein>
    <submittedName>
        <fullName evidence="10">Kinase-like domain-containing protein</fullName>
    </submittedName>
</protein>
<dbReference type="STRING" id="13706.A0A1X2HHR2"/>
<dbReference type="PROSITE" id="PS00108">
    <property type="entry name" value="PROTEIN_KINASE_ST"/>
    <property type="match status" value="1"/>
</dbReference>
<dbReference type="PANTHER" id="PTHR24058">
    <property type="entry name" value="DUAL SPECIFICITY PROTEIN KINASE"/>
    <property type="match status" value="1"/>
</dbReference>
<dbReference type="InterPro" id="IPR000719">
    <property type="entry name" value="Prot_kinase_dom"/>
</dbReference>
<evidence type="ECO:0000256" key="7">
    <source>
        <dbReference type="ARBA" id="ARBA00022840"/>
    </source>
</evidence>
<dbReference type="GO" id="GO:0004674">
    <property type="term" value="F:protein serine/threonine kinase activity"/>
    <property type="evidence" value="ECO:0007669"/>
    <property type="project" value="UniProtKB-KW"/>
</dbReference>
<gene>
    <name evidence="10" type="ORF">BCR43DRAFT_556401</name>
</gene>
<dbReference type="Gene3D" id="1.10.510.10">
    <property type="entry name" value="Transferase(Phosphotransferase) domain 1"/>
    <property type="match status" value="1"/>
</dbReference>
<feature type="region of interest" description="Disordered" evidence="8">
    <location>
        <begin position="484"/>
        <end position="510"/>
    </location>
</feature>
<dbReference type="AlphaFoldDB" id="A0A1X2HHR2"/>
<keyword evidence="6 10" id="KW-0418">Kinase</keyword>
<organism evidence="10 11">
    <name type="scientific">Syncephalastrum racemosum</name>
    <name type="common">Filamentous fungus</name>
    <dbReference type="NCBI Taxonomy" id="13706"/>
    <lineage>
        <taxon>Eukaryota</taxon>
        <taxon>Fungi</taxon>
        <taxon>Fungi incertae sedis</taxon>
        <taxon>Mucoromycota</taxon>
        <taxon>Mucoromycotina</taxon>
        <taxon>Mucoromycetes</taxon>
        <taxon>Mucorales</taxon>
        <taxon>Syncephalastraceae</taxon>
        <taxon>Syncephalastrum</taxon>
    </lineage>
</organism>
<dbReference type="GO" id="GO:0005524">
    <property type="term" value="F:ATP binding"/>
    <property type="evidence" value="ECO:0007669"/>
    <property type="project" value="UniProtKB-KW"/>
</dbReference>
<keyword evidence="5" id="KW-0547">Nucleotide-binding</keyword>
<dbReference type="InterPro" id="IPR011009">
    <property type="entry name" value="Kinase-like_dom_sf"/>
</dbReference>
<accession>A0A1X2HHR2</accession>
<feature type="compositionally biased region" description="Low complexity" evidence="8">
    <location>
        <begin position="492"/>
        <end position="505"/>
    </location>
</feature>
<dbReference type="Proteomes" id="UP000242180">
    <property type="component" value="Unassembled WGS sequence"/>
</dbReference>
<dbReference type="GO" id="GO:0005634">
    <property type="term" value="C:nucleus"/>
    <property type="evidence" value="ECO:0007669"/>
    <property type="project" value="TreeGrafter"/>
</dbReference>
<evidence type="ECO:0000256" key="5">
    <source>
        <dbReference type="ARBA" id="ARBA00022741"/>
    </source>
</evidence>
<comment type="caution">
    <text evidence="10">The sequence shown here is derived from an EMBL/GenBank/DDBJ whole genome shotgun (WGS) entry which is preliminary data.</text>
</comment>
<keyword evidence="2" id="KW-0723">Serine/threonine-protein kinase</keyword>
<dbReference type="OMA" id="WVEINIL"/>
<proteinExistence type="inferred from homology"/>
<dbReference type="InterPro" id="IPR008271">
    <property type="entry name" value="Ser/Thr_kinase_AS"/>
</dbReference>
<dbReference type="PANTHER" id="PTHR24058:SF17">
    <property type="entry name" value="HOMEODOMAIN INTERACTING PROTEIN KINASE, ISOFORM D"/>
    <property type="match status" value="1"/>
</dbReference>
<dbReference type="FunFam" id="1.10.510.10:FF:000380">
    <property type="entry name" value="Serine/threonine-protein kinase ppk15"/>
    <property type="match status" value="1"/>
</dbReference>
<keyword evidence="7" id="KW-0067">ATP-binding</keyword>
<dbReference type="InParanoid" id="A0A1X2HHR2"/>
<sequence length="528" mass="59912">MLASTTMPIKAAAKARQKPHDDYPWIAPTPITRPGFQRPTRSNSGSYSIVSIPPPDPRTGSRVLRALTVNLLSTFERKDPEFLYSPEKRNPKRTLTKPCEPAKNDGYDNEDCDYILRVHDILGENDQQYRVVDLLGHGTFGQVVKCQHIRTGELMSVKVIKNKLAFRKQSKMEAEILKRLYRRVPRDQRHSLLTLHDTFDHKNHLCLVLELLSVNLYELLGQNGFKGLPLPLVRTISKQLLETLVLLRTAKVIHCDIKPENILLKEVDKPDIKLVDFGSACQESKQMYSYIQSRFYRSPEVILGMPYSYEIDVWSTGAVVAELYLGIPIFPGSSEYDQLRRITEMLGVPPHSMLRHARNTGRYFNQVTGDGKLPDHKLKSAQQYSQEQGTTELLGKKYFAHTGLESIILHHRASKRQSAQDTLSSEEQRRAIADFCKGLLQLDPRKRWTAAQALQHPFITGAPYTGAFDPFKCIFPEQEKQNAAMETKQKLSSGGSRSSASSNVDVSRKTKYMSSPLKIISVPHRRAS</sequence>
<name>A0A1X2HHR2_SYNRA</name>
<evidence type="ECO:0000313" key="11">
    <source>
        <dbReference type="Proteomes" id="UP000242180"/>
    </source>
</evidence>
<dbReference type="PROSITE" id="PS50011">
    <property type="entry name" value="PROTEIN_KINASE_DOM"/>
    <property type="match status" value="1"/>
</dbReference>
<keyword evidence="3" id="KW-0597">Phosphoprotein</keyword>
<feature type="region of interest" description="Disordered" evidence="8">
    <location>
        <begin position="1"/>
        <end position="54"/>
    </location>
</feature>
<keyword evidence="11" id="KW-1185">Reference proteome</keyword>
<evidence type="ECO:0000256" key="4">
    <source>
        <dbReference type="ARBA" id="ARBA00022679"/>
    </source>
</evidence>
<evidence type="ECO:0000256" key="1">
    <source>
        <dbReference type="ARBA" id="ARBA00008867"/>
    </source>
</evidence>
<feature type="compositionally biased region" description="Polar residues" evidence="8">
    <location>
        <begin position="39"/>
        <end position="49"/>
    </location>
</feature>
<dbReference type="EMBL" id="MCGN01000003">
    <property type="protein sequence ID" value="ORY98634.1"/>
    <property type="molecule type" value="Genomic_DNA"/>
</dbReference>
<evidence type="ECO:0000259" key="9">
    <source>
        <dbReference type="PROSITE" id="PS50011"/>
    </source>
</evidence>
<evidence type="ECO:0000256" key="8">
    <source>
        <dbReference type="SAM" id="MobiDB-lite"/>
    </source>
</evidence>
<evidence type="ECO:0000256" key="3">
    <source>
        <dbReference type="ARBA" id="ARBA00022553"/>
    </source>
</evidence>
<dbReference type="InterPro" id="IPR050494">
    <property type="entry name" value="Ser_Thr_dual-spec_kinase"/>
</dbReference>
<dbReference type="SUPFAM" id="SSF56112">
    <property type="entry name" value="Protein kinase-like (PK-like)"/>
    <property type="match status" value="1"/>
</dbReference>
<dbReference type="SMART" id="SM00220">
    <property type="entry name" value="S_TKc"/>
    <property type="match status" value="1"/>
</dbReference>
<feature type="domain" description="Protein kinase" evidence="9">
    <location>
        <begin position="129"/>
        <end position="459"/>
    </location>
</feature>
<evidence type="ECO:0000256" key="2">
    <source>
        <dbReference type="ARBA" id="ARBA00022527"/>
    </source>
</evidence>
<reference evidence="10 11" key="1">
    <citation type="submission" date="2016-07" db="EMBL/GenBank/DDBJ databases">
        <title>Pervasive Adenine N6-methylation of Active Genes in Fungi.</title>
        <authorList>
            <consortium name="DOE Joint Genome Institute"/>
            <person name="Mondo S.J."/>
            <person name="Dannebaum R.O."/>
            <person name="Kuo R.C."/>
            <person name="Labutti K."/>
            <person name="Haridas S."/>
            <person name="Kuo A."/>
            <person name="Salamov A."/>
            <person name="Ahrendt S.R."/>
            <person name="Lipzen A."/>
            <person name="Sullivan W."/>
            <person name="Andreopoulos W.B."/>
            <person name="Clum A."/>
            <person name="Lindquist E."/>
            <person name="Daum C."/>
            <person name="Ramamoorthy G.K."/>
            <person name="Gryganskyi A."/>
            <person name="Culley D."/>
            <person name="Magnuson J.K."/>
            <person name="James T.Y."/>
            <person name="O'Malley M.A."/>
            <person name="Stajich J.E."/>
            <person name="Spatafora J.W."/>
            <person name="Visel A."/>
            <person name="Grigoriev I.V."/>
        </authorList>
    </citation>
    <scope>NUCLEOTIDE SEQUENCE [LARGE SCALE GENOMIC DNA]</scope>
    <source>
        <strain evidence="10 11">NRRL 2496</strain>
    </source>
</reference>
<comment type="similarity">
    <text evidence="1">Belongs to the protein kinase superfamily. CMGC Ser/Thr protein kinase family. MNB/DYRK subfamily.</text>
</comment>
<dbReference type="GO" id="GO:0004713">
    <property type="term" value="F:protein tyrosine kinase activity"/>
    <property type="evidence" value="ECO:0007669"/>
    <property type="project" value="TreeGrafter"/>
</dbReference>
<dbReference type="OrthoDB" id="9332038at2759"/>
<dbReference type="GO" id="GO:0005737">
    <property type="term" value="C:cytoplasm"/>
    <property type="evidence" value="ECO:0007669"/>
    <property type="project" value="TreeGrafter"/>
</dbReference>
<evidence type="ECO:0000256" key="6">
    <source>
        <dbReference type="ARBA" id="ARBA00022777"/>
    </source>
</evidence>
<dbReference type="Gene3D" id="3.30.200.20">
    <property type="entry name" value="Phosphorylase Kinase, domain 1"/>
    <property type="match status" value="1"/>
</dbReference>
<dbReference type="Pfam" id="PF00069">
    <property type="entry name" value="Pkinase"/>
    <property type="match status" value="1"/>
</dbReference>
<keyword evidence="4" id="KW-0808">Transferase</keyword>